<proteinExistence type="predicted"/>
<dbReference type="SUPFAM" id="SSF47676">
    <property type="entry name" value="Conserved domain common to transcription factors TFIIS, elongin A, CRSP70"/>
    <property type="match status" value="1"/>
</dbReference>
<dbReference type="GO" id="GO:0005634">
    <property type="term" value="C:nucleus"/>
    <property type="evidence" value="ECO:0007669"/>
    <property type="project" value="UniProtKB-SubCell"/>
</dbReference>
<dbReference type="InterPro" id="IPR003617">
    <property type="entry name" value="TFIIS/CRSP70_N_sub"/>
</dbReference>
<dbReference type="PROSITE" id="PS51319">
    <property type="entry name" value="TFIIS_N"/>
    <property type="match status" value="1"/>
</dbReference>
<evidence type="ECO:0000259" key="4">
    <source>
        <dbReference type="PROSITE" id="PS51319"/>
    </source>
</evidence>
<reference evidence="6" key="1">
    <citation type="submission" date="2022-11" db="UniProtKB">
        <authorList>
            <consortium name="WormBaseParasite"/>
        </authorList>
    </citation>
    <scope>IDENTIFICATION</scope>
</reference>
<dbReference type="SUPFAM" id="SSF46942">
    <property type="entry name" value="Elongation factor TFIIS domain 2"/>
    <property type="match status" value="1"/>
</dbReference>
<dbReference type="InterPro" id="IPR036575">
    <property type="entry name" value="TFIIS_cen_dom_sf"/>
</dbReference>
<evidence type="ECO:0000256" key="2">
    <source>
        <dbReference type="ARBA" id="ARBA00023242"/>
    </source>
</evidence>
<sequence>MDKFLVKTPRVSSVKKCRSPVKKKLKQAKLESLKGVVVIEQIVATKQILKDTTQDADVLLARLTELSNKLPAVEVLKTTRIGRTVKALYKHDDARVAAAAQRVVQQWTDHIKYIKTRPELEVQVGAAAQAMRDKAKHFLTEAFRSQQISTDPISSERVDAIEKAIFRLSNKRTGNIYRRTVRSLSTKMKYDSSLRQLFSANDADLTVLLAPFVK</sequence>
<keyword evidence="5" id="KW-1185">Reference proteome</keyword>
<organism evidence="5 6">
    <name type="scientific">Plectus sambesii</name>
    <dbReference type="NCBI Taxonomy" id="2011161"/>
    <lineage>
        <taxon>Eukaryota</taxon>
        <taxon>Metazoa</taxon>
        <taxon>Ecdysozoa</taxon>
        <taxon>Nematoda</taxon>
        <taxon>Chromadorea</taxon>
        <taxon>Plectida</taxon>
        <taxon>Plectina</taxon>
        <taxon>Plectoidea</taxon>
        <taxon>Plectidae</taxon>
        <taxon>Plectus</taxon>
    </lineage>
</organism>
<evidence type="ECO:0000313" key="6">
    <source>
        <dbReference type="WBParaSite" id="PSAMB.scaffold346size55435.g4907.t1"/>
    </source>
</evidence>
<dbReference type="InterPro" id="IPR035441">
    <property type="entry name" value="TFIIS/LEDGF_dom_sf"/>
</dbReference>
<dbReference type="InterPro" id="IPR017923">
    <property type="entry name" value="TFIIS_N"/>
</dbReference>
<evidence type="ECO:0000256" key="1">
    <source>
        <dbReference type="ARBA" id="ARBA00004123"/>
    </source>
</evidence>
<dbReference type="AlphaFoldDB" id="A0A914WBJ2"/>
<comment type="subcellular location">
    <subcellularLocation>
        <location evidence="1 3">Nucleus</location>
    </subcellularLocation>
</comment>
<accession>A0A914WBJ2</accession>
<dbReference type="GO" id="GO:0006351">
    <property type="term" value="P:DNA-templated transcription"/>
    <property type="evidence" value="ECO:0007669"/>
    <property type="project" value="InterPro"/>
</dbReference>
<keyword evidence="2 3" id="KW-0539">Nucleus</keyword>
<dbReference type="Gene3D" id="1.20.930.10">
    <property type="entry name" value="Conserved domain common to transcription factors TFIIS, elongin A, CRSP70"/>
    <property type="match status" value="1"/>
</dbReference>
<protein>
    <submittedName>
        <fullName evidence="6">TFIIS N-terminal domain-containing protein</fullName>
    </submittedName>
</protein>
<name>A0A914WBJ2_9BILA</name>
<dbReference type="Gene3D" id="1.10.472.30">
    <property type="entry name" value="Transcription elongation factor S-II, central domain"/>
    <property type="match status" value="1"/>
</dbReference>
<dbReference type="SMART" id="SM00509">
    <property type="entry name" value="TFS2N"/>
    <property type="match status" value="1"/>
</dbReference>
<dbReference type="Proteomes" id="UP000887566">
    <property type="component" value="Unplaced"/>
</dbReference>
<evidence type="ECO:0000313" key="5">
    <source>
        <dbReference type="Proteomes" id="UP000887566"/>
    </source>
</evidence>
<feature type="domain" description="TFIIS N-terminal" evidence="4">
    <location>
        <begin position="43"/>
        <end position="114"/>
    </location>
</feature>
<dbReference type="WBParaSite" id="PSAMB.scaffold346size55435.g4907.t1">
    <property type="protein sequence ID" value="PSAMB.scaffold346size55435.g4907.t1"/>
    <property type="gene ID" value="PSAMB.scaffold346size55435.g4907"/>
</dbReference>
<dbReference type="Pfam" id="PF08711">
    <property type="entry name" value="Med26"/>
    <property type="match status" value="1"/>
</dbReference>
<evidence type="ECO:0000256" key="3">
    <source>
        <dbReference type="PROSITE-ProRule" id="PRU00649"/>
    </source>
</evidence>